<dbReference type="GO" id="GO:0005615">
    <property type="term" value="C:extracellular space"/>
    <property type="evidence" value="ECO:0007669"/>
    <property type="project" value="InterPro"/>
</dbReference>
<dbReference type="SUPFAM" id="SSF50353">
    <property type="entry name" value="Cytokine"/>
    <property type="match status" value="1"/>
</dbReference>
<dbReference type="GO" id="GO:0005125">
    <property type="term" value="F:cytokine activity"/>
    <property type="evidence" value="ECO:0007669"/>
    <property type="project" value="InterPro"/>
</dbReference>
<evidence type="ECO:0000313" key="9">
    <source>
        <dbReference type="Proteomes" id="UP000654395"/>
    </source>
</evidence>
<comment type="caution">
    <text evidence="8">The sequence shown here is derived from an EMBL/GenBank/DDBJ whole genome shotgun (WGS) entry which is preliminary data.</text>
</comment>
<dbReference type="AlphaFoldDB" id="A0A852K856"/>
<protein>
    <recommendedName>
        <fullName evidence="3">Interleukin-1 receptor antagonist protein</fullName>
    </recommendedName>
    <alternativeName>
        <fullName evidence="6">IL1 inhibitor</fullName>
    </alternativeName>
</protein>
<evidence type="ECO:0000256" key="6">
    <source>
        <dbReference type="ARBA" id="ARBA00032732"/>
    </source>
</evidence>
<sequence length="155" mass="16581">FESASLAPPRRGQPYHYVVRDTEHNGLCLHDGHLVVTSLQGANAAQEETISVVPNLHLEHQRCPLILGIGGGTRALSCGTGPEPQLQLEDVGLMEVFSRGADATPYTFYKTFGGSTHTFEAAAFPGRFLSTASGPGRPLALAAPPAHSAFYLRRK</sequence>
<feature type="non-terminal residue" evidence="8">
    <location>
        <position position="1"/>
    </location>
</feature>
<keyword evidence="4" id="KW-0964">Secreted</keyword>
<dbReference type="SMART" id="SM00125">
    <property type="entry name" value="IL1"/>
    <property type="match status" value="1"/>
</dbReference>
<organism evidence="8 9">
    <name type="scientific">Urocolius indicus</name>
    <name type="common">Red-faced mousebird</name>
    <name type="synonym">Colius indicus</name>
    <dbReference type="NCBI Taxonomy" id="458196"/>
    <lineage>
        <taxon>Eukaryota</taxon>
        <taxon>Metazoa</taxon>
        <taxon>Chordata</taxon>
        <taxon>Craniata</taxon>
        <taxon>Vertebrata</taxon>
        <taxon>Euteleostomi</taxon>
        <taxon>Archelosauria</taxon>
        <taxon>Archosauria</taxon>
        <taxon>Dinosauria</taxon>
        <taxon>Saurischia</taxon>
        <taxon>Theropoda</taxon>
        <taxon>Coelurosauria</taxon>
        <taxon>Aves</taxon>
        <taxon>Neognathae</taxon>
        <taxon>Neoaves</taxon>
        <taxon>Telluraves</taxon>
        <taxon>Coraciimorphae</taxon>
        <taxon>Coliiformes</taxon>
        <taxon>Coliidae</taxon>
        <taxon>Urocolius</taxon>
    </lineage>
</organism>
<dbReference type="Proteomes" id="UP000654395">
    <property type="component" value="Unassembled WGS sequence"/>
</dbReference>
<keyword evidence="9" id="KW-1185">Reference proteome</keyword>
<feature type="non-terminal residue" evidence="8">
    <location>
        <position position="155"/>
    </location>
</feature>
<dbReference type="Pfam" id="PF00340">
    <property type="entry name" value="IL1"/>
    <property type="match status" value="1"/>
</dbReference>
<dbReference type="Gene3D" id="2.80.10.50">
    <property type="match status" value="1"/>
</dbReference>
<evidence type="ECO:0000256" key="2">
    <source>
        <dbReference type="ARBA" id="ARBA00010448"/>
    </source>
</evidence>
<dbReference type="OrthoDB" id="9442925at2759"/>
<accession>A0A852K856</accession>
<evidence type="ECO:0000256" key="4">
    <source>
        <dbReference type="ARBA" id="ARBA00022525"/>
    </source>
</evidence>
<gene>
    <name evidence="8" type="primary">Il36rn</name>
    <name evidence="8" type="ORF">UROIND_R15442</name>
</gene>
<dbReference type="PANTHER" id="PTHR10078">
    <property type="entry name" value="INTERLEUKIN-1 FAMILY MEMBER"/>
    <property type="match status" value="1"/>
</dbReference>
<evidence type="ECO:0000256" key="7">
    <source>
        <dbReference type="ARBA" id="ARBA00034096"/>
    </source>
</evidence>
<proteinExistence type="inferred from homology"/>
<dbReference type="GO" id="GO:0002437">
    <property type="term" value="P:inflammatory response to antigenic stimulus"/>
    <property type="evidence" value="ECO:0007669"/>
    <property type="project" value="TreeGrafter"/>
</dbReference>
<dbReference type="GO" id="GO:0005149">
    <property type="term" value="F:interleukin-1 receptor binding"/>
    <property type="evidence" value="ECO:0007669"/>
    <property type="project" value="InterPro"/>
</dbReference>
<evidence type="ECO:0000313" key="8">
    <source>
        <dbReference type="EMBL" id="NXX73533.1"/>
    </source>
</evidence>
<dbReference type="InterPro" id="IPR000975">
    <property type="entry name" value="IL-1_fam"/>
</dbReference>
<dbReference type="InterPro" id="IPR003297">
    <property type="entry name" value="IL-1RA/IL-36"/>
</dbReference>
<dbReference type="GO" id="GO:0071222">
    <property type="term" value="P:cellular response to lipopolysaccharide"/>
    <property type="evidence" value="ECO:0007669"/>
    <property type="project" value="TreeGrafter"/>
</dbReference>
<dbReference type="PRINTS" id="PR01360">
    <property type="entry name" value="INTRLEUKIN1X"/>
</dbReference>
<dbReference type="GO" id="GO:0010628">
    <property type="term" value="P:positive regulation of gene expression"/>
    <property type="evidence" value="ECO:0007669"/>
    <property type="project" value="TreeGrafter"/>
</dbReference>
<evidence type="ECO:0000256" key="1">
    <source>
        <dbReference type="ARBA" id="ARBA00004613"/>
    </source>
</evidence>
<dbReference type="InterPro" id="IPR008996">
    <property type="entry name" value="IL1/FGF"/>
</dbReference>
<dbReference type="PANTHER" id="PTHR10078:SF28">
    <property type="entry name" value="INTERLEUKIN-1 RECEPTOR ANTAGONIST PROTEIN"/>
    <property type="match status" value="1"/>
</dbReference>
<keyword evidence="5" id="KW-0732">Signal</keyword>
<name>A0A852K856_UROIN</name>
<comment type="subcellular location">
    <subcellularLocation>
        <location evidence="1">Secreted</location>
    </subcellularLocation>
</comment>
<dbReference type="EMBL" id="WBNH01000052">
    <property type="protein sequence ID" value="NXX73533.1"/>
    <property type="molecule type" value="Genomic_DNA"/>
</dbReference>
<evidence type="ECO:0000256" key="5">
    <source>
        <dbReference type="ARBA" id="ARBA00022729"/>
    </source>
</evidence>
<dbReference type="GO" id="GO:0019221">
    <property type="term" value="P:cytokine-mediated signaling pathway"/>
    <property type="evidence" value="ECO:0007669"/>
    <property type="project" value="TreeGrafter"/>
</dbReference>
<comment type="similarity">
    <text evidence="2">Belongs to the IL-1 family.</text>
</comment>
<evidence type="ECO:0000256" key="3">
    <source>
        <dbReference type="ARBA" id="ARBA00020519"/>
    </source>
</evidence>
<comment type="function">
    <text evidence="7">Anti-inflammatory antagonist of interleukin-1 family of proinflammatory cytokines such as interleukin-1beta/IL1B and interleukin-1alpha/IL1A. Protects from immune dysregulation and uncontrolled systemic inflammation triggered by IL1 for a range of innate stimulatory agents such as pathogens.</text>
</comment>
<reference evidence="8" key="1">
    <citation type="submission" date="2020-02" db="EMBL/GenBank/DDBJ databases">
        <title>Bird 10,000 Genomes (B10K) Project - Family phase.</title>
        <authorList>
            <person name="Zhang G."/>
        </authorList>
    </citation>
    <scope>NUCLEOTIDE SEQUENCE</scope>
    <source>
        <strain evidence="8">B10K-DU-030-59</strain>
    </source>
</reference>